<organism evidence="1 2">
    <name type="scientific">Brachionus plicatilis</name>
    <name type="common">Marine rotifer</name>
    <name type="synonym">Brachionus muelleri</name>
    <dbReference type="NCBI Taxonomy" id="10195"/>
    <lineage>
        <taxon>Eukaryota</taxon>
        <taxon>Metazoa</taxon>
        <taxon>Spiralia</taxon>
        <taxon>Gnathifera</taxon>
        <taxon>Rotifera</taxon>
        <taxon>Eurotatoria</taxon>
        <taxon>Monogononta</taxon>
        <taxon>Pseudotrocha</taxon>
        <taxon>Ploima</taxon>
        <taxon>Brachionidae</taxon>
        <taxon>Brachionus</taxon>
    </lineage>
</organism>
<gene>
    <name evidence="1" type="ORF">BpHYR1_005586</name>
</gene>
<reference evidence="1 2" key="1">
    <citation type="journal article" date="2018" name="Sci. Rep.">
        <title>Genomic signatures of local adaptation to the degree of environmental predictability in rotifers.</title>
        <authorList>
            <person name="Franch-Gras L."/>
            <person name="Hahn C."/>
            <person name="Garcia-Roger E.M."/>
            <person name="Carmona M.J."/>
            <person name="Serra M."/>
            <person name="Gomez A."/>
        </authorList>
    </citation>
    <scope>NUCLEOTIDE SEQUENCE [LARGE SCALE GENOMIC DNA]</scope>
    <source>
        <strain evidence="1">HYR1</strain>
    </source>
</reference>
<comment type="caution">
    <text evidence="1">The sequence shown here is derived from an EMBL/GenBank/DDBJ whole genome shotgun (WGS) entry which is preliminary data.</text>
</comment>
<sequence length="125" mass="14420">MKHGAIYMRGAICIDFGYDQQNLTVDASLLLPLDPSIFHKISTIKSTNLALEKRCLVYLTSTLKNRFSTSLKSNKHTILKNTLNTVLYTFFKIKFSAFEEFFGRPFLVILTKARFLILQVLWYSS</sequence>
<evidence type="ECO:0000313" key="2">
    <source>
        <dbReference type="Proteomes" id="UP000276133"/>
    </source>
</evidence>
<dbReference type="Proteomes" id="UP000276133">
    <property type="component" value="Unassembled WGS sequence"/>
</dbReference>
<proteinExistence type="predicted"/>
<protein>
    <submittedName>
        <fullName evidence="1">Uncharacterized protein</fullName>
    </submittedName>
</protein>
<accession>A0A3M7RIQ4</accession>
<evidence type="ECO:0000313" key="1">
    <source>
        <dbReference type="EMBL" id="RNA23168.1"/>
    </source>
</evidence>
<name>A0A3M7RIQ4_BRAPC</name>
<keyword evidence="2" id="KW-1185">Reference proteome</keyword>
<dbReference type="AlphaFoldDB" id="A0A3M7RIQ4"/>
<dbReference type="EMBL" id="REGN01003341">
    <property type="protein sequence ID" value="RNA23168.1"/>
    <property type="molecule type" value="Genomic_DNA"/>
</dbReference>